<dbReference type="PANTHER" id="PTHR47936:SF3">
    <property type="entry name" value="PENTACOTRIPEPTIDE-REPEAT REGION OF PRORP DOMAIN-CONTAINING PROTEIN"/>
    <property type="match status" value="1"/>
</dbReference>
<organism evidence="4 5">
    <name type="scientific">Lithocarpus litseifolius</name>
    <dbReference type="NCBI Taxonomy" id="425828"/>
    <lineage>
        <taxon>Eukaryota</taxon>
        <taxon>Viridiplantae</taxon>
        <taxon>Streptophyta</taxon>
        <taxon>Embryophyta</taxon>
        <taxon>Tracheophyta</taxon>
        <taxon>Spermatophyta</taxon>
        <taxon>Magnoliopsida</taxon>
        <taxon>eudicotyledons</taxon>
        <taxon>Gunneridae</taxon>
        <taxon>Pentapetalae</taxon>
        <taxon>rosids</taxon>
        <taxon>fabids</taxon>
        <taxon>Fagales</taxon>
        <taxon>Fagaceae</taxon>
        <taxon>Lithocarpus</taxon>
    </lineage>
</organism>
<evidence type="ECO:0000313" key="5">
    <source>
        <dbReference type="Proteomes" id="UP001459277"/>
    </source>
</evidence>
<feature type="repeat" description="PPR" evidence="3">
    <location>
        <begin position="395"/>
        <end position="429"/>
    </location>
</feature>
<evidence type="ECO:0008006" key="6">
    <source>
        <dbReference type="Google" id="ProtNLM"/>
    </source>
</evidence>
<evidence type="ECO:0000256" key="2">
    <source>
        <dbReference type="ARBA" id="ARBA00022737"/>
    </source>
</evidence>
<protein>
    <recommendedName>
        <fullName evidence="6">Pentatricopeptide repeat-containing protein</fullName>
    </recommendedName>
</protein>
<reference evidence="4 5" key="1">
    <citation type="submission" date="2024-01" db="EMBL/GenBank/DDBJ databases">
        <title>A telomere-to-telomere, gap-free genome of sweet tea (Lithocarpus litseifolius).</title>
        <authorList>
            <person name="Zhou J."/>
        </authorList>
    </citation>
    <scope>NUCLEOTIDE SEQUENCE [LARGE SCALE GENOMIC DNA]</scope>
    <source>
        <strain evidence="4">Zhou-2022a</strain>
        <tissue evidence="4">Leaf</tissue>
    </source>
</reference>
<keyword evidence="5" id="KW-1185">Reference proteome</keyword>
<dbReference type="InterPro" id="IPR011990">
    <property type="entry name" value="TPR-like_helical_dom_sf"/>
</dbReference>
<dbReference type="PANTHER" id="PTHR47936">
    <property type="entry name" value="PPR_LONG DOMAIN-CONTAINING PROTEIN"/>
    <property type="match status" value="1"/>
</dbReference>
<evidence type="ECO:0000256" key="3">
    <source>
        <dbReference type="PROSITE-ProRule" id="PRU00708"/>
    </source>
</evidence>
<dbReference type="EMBL" id="JAZDWU010000008">
    <property type="protein sequence ID" value="KAK9995118.1"/>
    <property type="molecule type" value="Genomic_DNA"/>
</dbReference>
<evidence type="ECO:0000256" key="1">
    <source>
        <dbReference type="ARBA" id="ARBA00007626"/>
    </source>
</evidence>
<name>A0AAW2CCB3_9ROSI</name>
<dbReference type="AlphaFoldDB" id="A0AAW2CCB3"/>
<dbReference type="Pfam" id="PF01535">
    <property type="entry name" value="PPR"/>
    <property type="match status" value="2"/>
</dbReference>
<proteinExistence type="inferred from homology"/>
<evidence type="ECO:0000313" key="4">
    <source>
        <dbReference type="EMBL" id="KAK9995118.1"/>
    </source>
</evidence>
<comment type="caution">
    <text evidence="4">The sequence shown here is derived from an EMBL/GenBank/DDBJ whole genome shotgun (WGS) entry which is preliminary data.</text>
</comment>
<comment type="similarity">
    <text evidence="1">Belongs to the PPR family. P subfamily.</text>
</comment>
<dbReference type="Proteomes" id="UP001459277">
    <property type="component" value="Unassembled WGS sequence"/>
</dbReference>
<keyword evidence="2" id="KW-0677">Repeat</keyword>
<dbReference type="Gene3D" id="1.25.40.10">
    <property type="entry name" value="Tetratricopeptide repeat domain"/>
    <property type="match status" value="2"/>
</dbReference>
<gene>
    <name evidence="4" type="ORF">SO802_024821</name>
</gene>
<dbReference type="NCBIfam" id="TIGR00756">
    <property type="entry name" value="PPR"/>
    <property type="match status" value="1"/>
</dbReference>
<feature type="repeat" description="PPR" evidence="3">
    <location>
        <begin position="360"/>
        <end position="394"/>
    </location>
</feature>
<sequence length="542" mass="61643">MEIPSLYKKLRYFSNSCSVYSLFSHSPHPFLSPKTFVSPNSSPEIFFISNHFSFHTKPTSSSLYPLISSPGSSLFSAITCPIPQSSQNLHFYNCNSNEYRHQFLNLGLVKPCVNRCIRWFSVSSKDVSSGSAGLSEMNSIKNVKFRKMGVDGIRPKPTRKQVSEIIGLVMRDENDLESKLDSMNVTLSIDSITEVFRVLNFERVSALRFFNWIRGSRPDLYCNSDICSMVIDNCGWLDDHKAMLCILNELRNGKICLNKKAFGFLPVLVSNKESIMHSVRRVVEVLKEVGGSCRNSGIYSLIEMFVSLGSFEMAEFVMEITERKAVYYNVLVREKCRRCDFEGAREVLAEMRLRGCCDRIVIGYNYLLSSLCKNDKTVEASQVLEEIQGRDWLPDALTFEIFICYSFRLGKPDLASQFLDRMVSNGVEPRHSTHAAFIKGYFSLLKYEEAYNYVVDSSVKHRFSSNLNYSLLASLHQKKGNVVIARNILLEMIKKGLRPNFAVYMRVLRHLNNAGREDLARDLKSSFSSLSLQPSSETGLVL</sequence>
<accession>A0AAW2CCB3</accession>
<dbReference type="InterPro" id="IPR002885">
    <property type="entry name" value="PPR_rpt"/>
</dbReference>
<dbReference type="PROSITE" id="PS51375">
    <property type="entry name" value="PPR"/>
    <property type="match status" value="2"/>
</dbReference>